<dbReference type="InterPro" id="IPR003661">
    <property type="entry name" value="HisK_dim/P_dom"/>
</dbReference>
<evidence type="ECO:0000313" key="11">
    <source>
        <dbReference type="EMBL" id="MDR4305535.1"/>
    </source>
</evidence>
<reference evidence="11" key="1">
    <citation type="submission" date="2020-10" db="EMBL/GenBank/DDBJ databases">
        <authorList>
            <person name="Abbas A."/>
            <person name="Razzaq R."/>
            <person name="Waqas M."/>
            <person name="Abbas N."/>
            <person name="Nielsen T.K."/>
            <person name="Hansen L.H."/>
            <person name="Hussain S."/>
            <person name="Shahid M."/>
        </authorList>
    </citation>
    <scope>NUCLEOTIDE SEQUENCE</scope>
    <source>
        <strain evidence="11">S14</strain>
    </source>
</reference>
<dbReference type="Gene3D" id="3.30.565.10">
    <property type="entry name" value="Histidine kinase-like ATPase, C-terminal domain"/>
    <property type="match status" value="1"/>
</dbReference>
<dbReference type="PANTHER" id="PTHR43711:SF26">
    <property type="entry name" value="SENSOR HISTIDINE KINASE RCSC"/>
    <property type="match status" value="1"/>
</dbReference>
<keyword evidence="12" id="KW-1185">Reference proteome</keyword>
<keyword evidence="7" id="KW-0175">Coiled coil</keyword>
<evidence type="ECO:0000256" key="5">
    <source>
        <dbReference type="ARBA" id="ARBA00022777"/>
    </source>
</evidence>
<accession>A0ABU1DBP4</accession>
<dbReference type="InterPro" id="IPR036097">
    <property type="entry name" value="HisK_dim/P_sf"/>
</dbReference>
<evidence type="ECO:0000256" key="1">
    <source>
        <dbReference type="ARBA" id="ARBA00000085"/>
    </source>
</evidence>
<dbReference type="Pfam" id="PF08447">
    <property type="entry name" value="PAS_3"/>
    <property type="match status" value="1"/>
</dbReference>
<keyword evidence="5" id="KW-0418">Kinase</keyword>
<dbReference type="InterPro" id="IPR050736">
    <property type="entry name" value="Sensor_HK_Regulatory"/>
</dbReference>
<dbReference type="SUPFAM" id="SSF55785">
    <property type="entry name" value="PYP-like sensor domain (PAS domain)"/>
    <property type="match status" value="2"/>
</dbReference>
<keyword evidence="3" id="KW-0597">Phosphoprotein</keyword>
<protein>
    <recommendedName>
        <fullName evidence="2">histidine kinase</fullName>
        <ecNumber evidence="2">2.7.13.3</ecNumber>
    </recommendedName>
</protein>
<feature type="domain" description="PAC" evidence="10">
    <location>
        <begin position="331"/>
        <end position="383"/>
    </location>
</feature>
<evidence type="ECO:0000256" key="6">
    <source>
        <dbReference type="ARBA" id="ARBA00023012"/>
    </source>
</evidence>
<dbReference type="RefSeq" id="WP_309388622.1">
    <property type="nucleotide sequence ID" value="NZ_JADBEO010000004.1"/>
</dbReference>
<dbReference type="CDD" id="cd00082">
    <property type="entry name" value="HisKA"/>
    <property type="match status" value="1"/>
</dbReference>
<dbReference type="Gene3D" id="2.10.70.100">
    <property type="match status" value="1"/>
</dbReference>
<dbReference type="CDD" id="cd00130">
    <property type="entry name" value="PAS"/>
    <property type="match status" value="1"/>
</dbReference>
<dbReference type="InterPro" id="IPR001610">
    <property type="entry name" value="PAC"/>
</dbReference>
<evidence type="ECO:0000256" key="2">
    <source>
        <dbReference type="ARBA" id="ARBA00012438"/>
    </source>
</evidence>
<dbReference type="SUPFAM" id="SSF55874">
    <property type="entry name" value="ATPase domain of HSP90 chaperone/DNA topoisomerase II/histidine kinase"/>
    <property type="match status" value="1"/>
</dbReference>
<dbReference type="CDD" id="cd16922">
    <property type="entry name" value="HATPase_EvgS-ArcB-TorS-like"/>
    <property type="match status" value="1"/>
</dbReference>
<keyword evidence="8" id="KW-0812">Transmembrane</keyword>
<dbReference type="SMART" id="SM00388">
    <property type="entry name" value="HisKA"/>
    <property type="match status" value="1"/>
</dbReference>
<dbReference type="PROSITE" id="PS50109">
    <property type="entry name" value="HIS_KIN"/>
    <property type="match status" value="1"/>
</dbReference>
<comment type="caution">
    <text evidence="11">The sequence shown here is derived from an EMBL/GenBank/DDBJ whole genome shotgun (WGS) entry which is preliminary data.</text>
</comment>
<evidence type="ECO:0000256" key="7">
    <source>
        <dbReference type="SAM" id="Coils"/>
    </source>
</evidence>
<dbReference type="Pfam" id="PF12860">
    <property type="entry name" value="PAS_7"/>
    <property type="match status" value="1"/>
</dbReference>
<dbReference type="InterPro" id="IPR004358">
    <property type="entry name" value="Sig_transdc_His_kin-like_C"/>
</dbReference>
<keyword evidence="4" id="KW-0808">Transferase</keyword>
<proteinExistence type="predicted"/>
<dbReference type="InterPro" id="IPR036890">
    <property type="entry name" value="HATPase_C_sf"/>
</dbReference>
<dbReference type="EC" id="2.7.13.3" evidence="2"/>
<dbReference type="EMBL" id="JADBEO010000004">
    <property type="protein sequence ID" value="MDR4305535.1"/>
    <property type="molecule type" value="Genomic_DNA"/>
</dbReference>
<evidence type="ECO:0000313" key="12">
    <source>
        <dbReference type="Proteomes" id="UP001181622"/>
    </source>
</evidence>
<dbReference type="InterPro" id="IPR035965">
    <property type="entry name" value="PAS-like_dom_sf"/>
</dbReference>
<name>A0ABU1DBP4_9HYPH</name>
<gene>
    <name evidence="11" type="ORF">IHQ68_02715</name>
</gene>
<evidence type="ECO:0000256" key="3">
    <source>
        <dbReference type="ARBA" id="ARBA00022553"/>
    </source>
</evidence>
<dbReference type="SMART" id="SM00387">
    <property type="entry name" value="HATPase_c"/>
    <property type="match status" value="1"/>
</dbReference>
<dbReference type="PROSITE" id="PS50113">
    <property type="entry name" value="PAC"/>
    <property type="match status" value="1"/>
</dbReference>
<evidence type="ECO:0000256" key="8">
    <source>
        <dbReference type="SAM" id="Phobius"/>
    </source>
</evidence>
<dbReference type="InterPro" id="IPR003594">
    <property type="entry name" value="HATPase_dom"/>
</dbReference>
<keyword evidence="8" id="KW-1133">Transmembrane helix</keyword>
<keyword evidence="8" id="KW-0472">Membrane</keyword>
<comment type="catalytic activity">
    <reaction evidence="1">
        <text>ATP + protein L-histidine = ADP + protein N-phospho-L-histidine.</text>
        <dbReference type="EC" id="2.7.13.3"/>
    </reaction>
</comment>
<dbReference type="SMART" id="SM00086">
    <property type="entry name" value="PAC"/>
    <property type="match status" value="1"/>
</dbReference>
<dbReference type="Gene3D" id="3.30.450.20">
    <property type="entry name" value="PAS domain"/>
    <property type="match status" value="2"/>
</dbReference>
<dbReference type="SUPFAM" id="SSF47384">
    <property type="entry name" value="Homodimeric domain of signal transducing histidine kinase"/>
    <property type="match status" value="1"/>
</dbReference>
<dbReference type="InterPro" id="IPR005467">
    <property type="entry name" value="His_kinase_dom"/>
</dbReference>
<dbReference type="Gene3D" id="1.10.287.130">
    <property type="match status" value="1"/>
</dbReference>
<dbReference type="InterPro" id="IPR013655">
    <property type="entry name" value="PAS_fold_3"/>
</dbReference>
<feature type="coiled-coil region" evidence="7">
    <location>
        <begin position="511"/>
        <end position="548"/>
    </location>
</feature>
<dbReference type="Proteomes" id="UP001181622">
    <property type="component" value="Unassembled WGS sequence"/>
</dbReference>
<dbReference type="PANTHER" id="PTHR43711">
    <property type="entry name" value="TWO-COMPONENT HISTIDINE KINASE"/>
    <property type="match status" value="1"/>
</dbReference>
<dbReference type="Pfam" id="PF00512">
    <property type="entry name" value="HisKA"/>
    <property type="match status" value="1"/>
</dbReference>
<dbReference type="InterPro" id="IPR000700">
    <property type="entry name" value="PAS-assoc_C"/>
</dbReference>
<feature type="transmembrane region" description="Helical" evidence="8">
    <location>
        <begin position="56"/>
        <end position="77"/>
    </location>
</feature>
<sequence>MARATVAGMNLRQRQTGFEHGEQLSGGARNAVRFRRAWIERAHRRLTQSEPLLRRLVPALIVLFLVALGAVAALQTIQGRADRLRTASSDLETLAALAAVTAPMAERRPDVAAYGSAIAAGLPANALASGRQLYFTDQSGRIVALYGAPEGSPPADLVTLLGPAQPLTTFGDQAGVMTLTLPSGELALATVRSARGAAGQVALVQTVDSALAPWRDETRVSLSRYAATSLVLALLGCAFHWQSSRARRTDAVYERVQTRIETALSRGHCGLFDWDVARGRVFWSRSLFDLVGQPPRDQLVSFGEFSALTHPEDIDLYALADEIVSGETANIDRVFRIRHADGDWKWLRARAEVVKSRNDNGLRLIGICVDVTEHRVLAERTATADVRLRDAIETISEAFVLWDSHNRLVTCNSKFQQLYELDDEAVVPGAARDDIIEAGRQPVIVKSVSPDGRVEAGARSFEAQIEDGRWLRINERRTKDGGFVSVGTDITSLKRQEERLMDSEKALMANVADLRKSRQTLEIQAQQLADLAEKYAEQKSAAESASQAKSEFLANMSHELRTPLNAILGFSEIMQSGLFGPLGSEKYGEYVADIRDSGQYLLDVISDILDMSKIEAGRFMISREAIDIDKVVLDAMRVIAPRAEEKSIALRAEAACGTSVEVDRRALKQILLNLLSNAVKFTPAGGRVTIRTRAVASAMHLYIEDTGIGISKDAIEKLGRPFEQVENQFTKTHKGSGLGLAIAKSLAELHGGSMRIRSTVGVGTVVLVRLPIRAEAEEALREIA</sequence>
<dbReference type="PRINTS" id="PR00344">
    <property type="entry name" value="BCTRLSENSOR"/>
</dbReference>
<dbReference type="InterPro" id="IPR000014">
    <property type="entry name" value="PAS"/>
</dbReference>
<feature type="domain" description="Histidine kinase" evidence="9">
    <location>
        <begin position="555"/>
        <end position="774"/>
    </location>
</feature>
<evidence type="ECO:0000259" key="9">
    <source>
        <dbReference type="PROSITE" id="PS50109"/>
    </source>
</evidence>
<evidence type="ECO:0000256" key="4">
    <source>
        <dbReference type="ARBA" id="ARBA00022679"/>
    </source>
</evidence>
<evidence type="ECO:0000259" key="10">
    <source>
        <dbReference type="PROSITE" id="PS50113"/>
    </source>
</evidence>
<keyword evidence="6" id="KW-0902">Two-component regulatory system</keyword>
<organism evidence="11 12">
    <name type="scientific">Chelatococcus sambhunathii</name>
    <dbReference type="NCBI Taxonomy" id="363953"/>
    <lineage>
        <taxon>Bacteria</taxon>
        <taxon>Pseudomonadati</taxon>
        <taxon>Pseudomonadota</taxon>
        <taxon>Alphaproteobacteria</taxon>
        <taxon>Hyphomicrobiales</taxon>
        <taxon>Chelatococcaceae</taxon>
        <taxon>Chelatococcus</taxon>
    </lineage>
</organism>
<dbReference type="Pfam" id="PF02518">
    <property type="entry name" value="HATPase_c"/>
    <property type="match status" value="1"/>
</dbReference>